<protein>
    <submittedName>
        <fullName evidence="9">ABC transporter permease</fullName>
    </submittedName>
</protein>
<dbReference type="SUPFAM" id="SSF161098">
    <property type="entry name" value="MetI-like"/>
    <property type="match status" value="1"/>
</dbReference>
<evidence type="ECO:0000256" key="4">
    <source>
        <dbReference type="ARBA" id="ARBA00022692"/>
    </source>
</evidence>
<reference evidence="9" key="1">
    <citation type="submission" date="2021-01" db="EMBL/GenBank/DDBJ databases">
        <title>Whole genome shotgun sequence of Cellulomonas pakistanensis NBRC 110800.</title>
        <authorList>
            <person name="Komaki H."/>
            <person name="Tamura T."/>
        </authorList>
    </citation>
    <scope>NUCLEOTIDE SEQUENCE</scope>
    <source>
        <strain evidence="9">NBRC 110800</strain>
    </source>
</reference>
<dbReference type="NCBIfam" id="TIGR01097">
    <property type="entry name" value="PhnE"/>
    <property type="match status" value="1"/>
</dbReference>
<dbReference type="RefSeq" id="WP_203670225.1">
    <property type="nucleotide sequence ID" value="NZ_BONO01000038.1"/>
</dbReference>
<dbReference type="Gene3D" id="1.10.3720.10">
    <property type="entry name" value="MetI-like"/>
    <property type="match status" value="1"/>
</dbReference>
<comment type="subcellular location">
    <subcellularLocation>
        <location evidence="1 7">Cell membrane</location>
        <topology evidence="1 7">Multi-pass membrane protein</topology>
    </subcellularLocation>
</comment>
<name>A0A919PEF3_9CELL</name>
<evidence type="ECO:0000256" key="6">
    <source>
        <dbReference type="ARBA" id="ARBA00023136"/>
    </source>
</evidence>
<proteinExistence type="inferred from homology"/>
<keyword evidence="5 7" id="KW-1133">Transmembrane helix</keyword>
<dbReference type="Pfam" id="PF00528">
    <property type="entry name" value="BPD_transp_1"/>
    <property type="match status" value="1"/>
</dbReference>
<dbReference type="EMBL" id="BONO01000038">
    <property type="protein sequence ID" value="GIG38161.1"/>
    <property type="molecule type" value="Genomic_DNA"/>
</dbReference>
<dbReference type="GO" id="GO:0005886">
    <property type="term" value="C:plasma membrane"/>
    <property type="evidence" value="ECO:0007669"/>
    <property type="project" value="UniProtKB-SubCell"/>
</dbReference>
<dbReference type="InterPro" id="IPR000515">
    <property type="entry name" value="MetI-like"/>
</dbReference>
<keyword evidence="10" id="KW-1185">Reference proteome</keyword>
<dbReference type="InterPro" id="IPR005769">
    <property type="entry name" value="PhnE/PtxC"/>
</dbReference>
<dbReference type="Proteomes" id="UP000642125">
    <property type="component" value="Unassembled WGS sequence"/>
</dbReference>
<dbReference type="PANTHER" id="PTHR30043">
    <property type="entry name" value="PHOSPHONATES TRANSPORT SYSTEM PERMEASE PROTEIN"/>
    <property type="match status" value="1"/>
</dbReference>
<sequence length="285" mass="30047">MTAPAAPAAARRAPLTGVVVPPPRPPRLALRALSVAVVVVVVGAFWSVDISWGRLADLPSEVVRYLWLMFSAPDWSALPEALRQTWRSVAMAWLGTVLGILIATPLSLLAARGHGPAPVRGALRLVFAVIRAVPEIIIAIVILSVTGLTPLTGALALAVNGVGTLGKWGYEAIEGIGRGPVEAVRAAGGSGPHVLRWGVWPEVLPAFGSFWLYRFEINVRSSAVLGLIGVGGIGDMLTSYTQYRQWSTVGVLLIVVVVVTVAIDAASGALRRRIMEGARARAVQP</sequence>
<dbReference type="GO" id="GO:0015416">
    <property type="term" value="F:ABC-type phosphonate transporter activity"/>
    <property type="evidence" value="ECO:0007669"/>
    <property type="project" value="InterPro"/>
</dbReference>
<keyword evidence="4 7" id="KW-0812">Transmembrane</keyword>
<evidence type="ECO:0000256" key="3">
    <source>
        <dbReference type="ARBA" id="ARBA00022475"/>
    </source>
</evidence>
<evidence type="ECO:0000259" key="8">
    <source>
        <dbReference type="PROSITE" id="PS50928"/>
    </source>
</evidence>
<accession>A0A919PEF3</accession>
<comment type="caution">
    <text evidence="9">The sequence shown here is derived from an EMBL/GenBank/DDBJ whole genome shotgun (WGS) entry which is preliminary data.</text>
</comment>
<feature type="domain" description="ABC transmembrane type-1" evidence="8">
    <location>
        <begin position="85"/>
        <end position="267"/>
    </location>
</feature>
<dbReference type="CDD" id="cd06261">
    <property type="entry name" value="TM_PBP2"/>
    <property type="match status" value="1"/>
</dbReference>
<feature type="transmembrane region" description="Helical" evidence="7">
    <location>
        <begin position="249"/>
        <end position="270"/>
    </location>
</feature>
<organism evidence="9 10">
    <name type="scientific">Cellulomonas pakistanensis</name>
    <dbReference type="NCBI Taxonomy" id="992287"/>
    <lineage>
        <taxon>Bacteria</taxon>
        <taxon>Bacillati</taxon>
        <taxon>Actinomycetota</taxon>
        <taxon>Actinomycetes</taxon>
        <taxon>Micrococcales</taxon>
        <taxon>Cellulomonadaceae</taxon>
        <taxon>Cellulomonas</taxon>
    </lineage>
</organism>
<dbReference type="PANTHER" id="PTHR30043:SF1">
    <property type="entry name" value="ABC TRANSPORT SYSTEM PERMEASE PROTEIN P69"/>
    <property type="match status" value="1"/>
</dbReference>
<dbReference type="AlphaFoldDB" id="A0A919PEF3"/>
<feature type="transmembrane region" description="Helical" evidence="7">
    <location>
        <begin position="223"/>
        <end position="243"/>
    </location>
</feature>
<evidence type="ECO:0000313" key="10">
    <source>
        <dbReference type="Proteomes" id="UP000642125"/>
    </source>
</evidence>
<feature type="transmembrane region" description="Helical" evidence="7">
    <location>
        <begin position="90"/>
        <end position="111"/>
    </location>
</feature>
<keyword evidence="6 7" id="KW-0472">Membrane</keyword>
<keyword evidence="2 7" id="KW-0813">Transport</keyword>
<evidence type="ECO:0000256" key="7">
    <source>
        <dbReference type="RuleBase" id="RU363032"/>
    </source>
</evidence>
<evidence type="ECO:0000256" key="5">
    <source>
        <dbReference type="ARBA" id="ARBA00022989"/>
    </source>
</evidence>
<feature type="transmembrane region" description="Helical" evidence="7">
    <location>
        <begin position="28"/>
        <end position="50"/>
    </location>
</feature>
<gene>
    <name evidence="9" type="ORF">Cpa01nite_35420</name>
</gene>
<dbReference type="InterPro" id="IPR035906">
    <property type="entry name" value="MetI-like_sf"/>
</dbReference>
<evidence type="ECO:0000256" key="1">
    <source>
        <dbReference type="ARBA" id="ARBA00004651"/>
    </source>
</evidence>
<evidence type="ECO:0000256" key="2">
    <source>
        <dbReference type="ARBA" id="ARBA00022448"/>
    </source>
</evidence>
<evidence type="ECO:0000313" key="9">
    <source>
        <dbReference type="EMBL" id="GIG38161.1"/>
    </source>
</evidence>
<dbReference type="PROSITE" id="PS50928">
    <property type="entry name" value="ABC_TM1"/>
    <property type="match status" value="1"/>
</dbReference>
<comment type="similarity">
    <text evidence="7">Belongs to the binding-protein-dependent transport system permease family.</text>
</comment>
<keyword evidence="3" id="KW-1003">Cell membrane</keyword>